<keyword evidence="2 4" id="KW-0560">Oxidoreductase</keyword>
<reference evidence="4 5" key="1">
    <citation type="submission" date="2024-06" db="EMBL/GenBank/DDBJ databases">
        <title>The Natural Products Discovery Center: Release of the First 8490 Sequenced Strains for Exploring Actinobacteria Biosynthetic Diversity.</title>
        <authorList>
            <person name="Kalkreuter E."/>
            <person name="Kautsar S.A."/>
            <person name="Yang D."/>
            <person name="Bader C.D."/>
            <person name="Teijaro C.N."/>
            <person name="Fluegel L."/>
            <person name="Davis C.M."/>
            <person name="Simpson J.R."/>
            <person name="Lauterbach L."/>
            <person name="Steele A.D."/>
            <person name="Gui C."/>
            <person name="Meng S."/>
            <person name="Li G."/>
            <person name="Viehrig K."/>
            <person name="Ye F."/>
            <person name="Su P."/>
            <person name="Kiefer A.F."/>
            <person name="Nichols A."/>
            <person name="Cepeda A.J."/>
            <person name="Yan W."/>
            <person name="Fan B."/>
            <person name="Jiang Y."/>
            <person name="Adhikari A."/>
            <person name="Zheng C.-J."/>
            <person name="Schuster L."/>
            <person name="Cowan T.M."/>
            <person name="Smanski M.J."/>
            <person name="Chevrette M.G."/>
            <person name="De Carvalho L.P.S."/>
            <person name="Shen B."/>
        </authorList>
    </citation>
    <scope>NUCLEOTIDE SEQUENCE [LARGE SCALE GENOMIC DNA]</scope>
    <source>
        <strain evidence="4 5">NPDC000234</strain>
    </source>
</reference>
<keyword evidence="5" id="KW-1185">Reference proteome</keyword>
<feature type="domain" description="Flavin reductase like" evidence="3">
    <location>
        <begin position="34"/>
        <end position="183"/>
    </location>
</feature>
<dbReference type="PANTHER" id="PTHR30466:SF11">
    <property type="entry name" value="FLAVIN-DEPENDENT MONOOXYGENASE, REDUCTASE SUBUNIT HSAB"/>
    <property type="match status" value="1"/>
</dbReference>
<proteinExistence type="inferred from homology"/>
<comment type="similarity">
    <text evidence="1">Belongs to the non-flavoprotein flavin reductase family.</text>
</comment>
<dbReference type="GO" id="GO:0016491">
    <property type="term" value="F:oxidoreductase activity"/>
    <property type="evidence" value="ECO:0007669"/>
    <property type="project" value="UniProtKB-KW"/>
</dbReference>
<evidence type="ECO:0000256" key="2">
    <source>
        <dbReference type="ARBA" id="ARBA00023002"/>
    </source>
</evidence>
<evidence type="ECO:0000313" key="4">
    <source>
        <dbReference type="EMBL" id="MER7179004.1"/>
    </source>
</evidence>
<dbReference type="PANTHER" id="PTHR30466">
    <property type="entry name" value="FLAVIN REDUCTASE"/>
    <property type="match status" value="1"/>
</dbReference>
<dbReference type="InterPro" id="IPR002563">
    <property type="entry name" value="Flavin_Rdtase-like_dom"/>
</dbReference>
<sequence>MTTFAMPSPAHRPIHLTTAERAESLPAETFRSAFRMHPSGVAVVTADLSGRPVAITVSSLASVSAEPPLIVFSVSSKASSSSVLRRADSVVVHMVGSDQLWLAQLGATSGVDRFADTGAWTRLVTGEPVFTAAPAWVRGKVVSRIEAGEASIFVVHAVAAAVPEGAAEPVSAPLVYHSRSWHRLDDRSKLA</sequence>
<evidence type="ECO:0000259" key="3">
    <source>
        <dbReference type="SMART" id="SM00903"/>
    </source>
</evidence>
<dbReference type="InterPro" id="IPR012349">
    <property type="entry name" value="Split_barrel_FMN-bd"/>
</dbReference>
<dbReference type="EC" id="1.-.-.-" evidence="4"/>
<dbReference type="SMART" id="SM00903">
    <property type="entry name" value="Flavin_Reduct"/>
    <property type="match status" value="1"/>
</dbReference>
<dbReference type="Proteomes" id="UP001474181">
    <property type="component" value="Unassembled WGS sequence"/>
</dbReference>
<organism evidence="4 5">
    <name type="scientific">Streptomyces hyaluromycini</name>
    <dbReference type="NCBI Taxonomy" id="1377993"/>
    <lineage>
        <taxon>Bacteria</taxon>
        <taxon>Bacillati</taxon>
        <taxon>Actinomycetota</taxon>
        <taxon>Actinomycetes</taxon>
        <taxon>Kitasatosporales</taxon>
        <taxon>Streptomycetaceae</taxon>
        <taxon>Streptomyces</taxon>
    </lineage>
</organism>
<dbReference type="InterPro" id="IPR050268">
    <property type="entry name" value="NADH-dep_flavin_reductase"/>
</dbReference>
<protein>
    <submittedName>
        <fullName evidence="4">Flavin reductase family protein</fullName>
        <ecNumber evidence="4">1.-.-.-</ecNumber>
    </submittedName>
</protein>
<evidence type="ECO:0000313" key="5">
    <source>
        <dbReference type="Proteomes" id="UP001474181"/>
    </source>
</evidence>
<evidence type="ECO:0000256" key="1">
    <source>
        <dbReference type="ARBA" id="ARBA00008898"/>
    </source>
</evidence>
<gene>
    <name evidence="4" type="ORF">ABT404_05895</name>
</gene>
<dbReference type="RefSeq" id="WP_350777831.1">
    <property type="nucleotide sequence ID" value="NZ_JBEPEK010000026.1"/>
</dbReference>
<dbReference type="Gene3D" id="2.30.110.10">
    <property type="entry name" value="Electron Transport, Fmn-binding Protein, Chain A"/>
    <property type="match status" value="1"/>
</dbReference>
<accession>A0ABV1WQ66</accession>
<name>A0ABV1WQ66_9ACTN</name>
<dbReference type="SUPFAM" id="SSF50475">
    <property type="entry name" value="FMN-binding split barrel"/>
    <property type="match status" value="1"/>
</dbReference>
<comment type="caution">
    <text evidence="4">The sequence shown here is derived from an EMBL/GenBank/DDBJ whole genome shotgun (WGS) entry which is preliminary data.</text>
</comment>
<dbReference type="Pfam" id="PF01613">
    <property type="entry name" value="Flavin_Reduct"/>
    <property type="match status" value="1"/>
</dbReference>
<dbReference type="EMBL" id="JBEPEK010000026">
    <property type="protein sequence ID" value="MER7179004.1"/>
    <property type="molecule type" value="Genomic_DNA"/>
</dbReference>